<dbReference type="NCBIfam" id="TIGR01727">
    <property type="entry name" value="oligo_HPY"/>
    <property type="match status" value="1"/>
</dbReference>
<dbReference type="FunFam" id="3.40.50.300:FF:000016">
    <property type="entry name" value="Oligopeptide ABC transporter ATP-binding component"/>
    <property type="match status" value="1"/>
</dbReference>
<dbReference type="SMART" id="SM00382">
    <property type="entry name" value="AAA"/>
    <property type="match status" value="1"/>
</dbReference>
<evidence type="ECO:0000256" key="6">
    <source>
        <dbReference type="ARBA" id="ARBA00022840"/>
    </source>
</evidence>
<dbReference type="PROSITE" id="PS50893">
    <property type="entry name" value="ABC_TRANSPORTER_2"/>
    <property type="match status" value="1"/>
</dbReference>
<name>A0A143HCY0_9BACL</name>
<keyword evidence="3" id="KW-0813">Transport</keyword>
<evidence type="ECO:0000256" key="7">
    <source>
        <dbReference type="ARBA" id="ARBA00023136"/>
    </source>
</evidence>
<gene>
    <name evidence="9" type="ORF">ATY39_08880</name>
</gene>
<dbReference type="Pfam" id="PF08352">
    <property type="entry name" value="oligo_HPY"/>
    <property type="match status" value="1"/>
</dbReference>
<dbReference type="InterPro" id="IPR003593">
    <property type="entry name" value="AAA+_ATPase"/>
</dbReference>
<reference evidence="10" key="2">
    <citation type="submission" date="2016-03" db="EMBL/GenBank/DDBJ databases">
        <authorList>
            <person name="Ploux O."/>
        </authorList>
    </citation>
    <scope>NUCLEOTIDE SEQUENCE [LARGE SCALE GENOMIC DNA]</scope>
    <source>
        <strain evidence="10">PP9</strain>
    </source>
</reference>
<comment type="similarity">
    <text evidence="2">Belongs to the ABC transporter superfamily.</text>
</comment>
<dbReference type="RefSeq" id="WP_066788738.1">
    <property type="nucleotide sequence ID" value="NZ_CP014806.1"/>
</dbReference>
<organism evidence="9 10">
    <name type="scientific">Rummeliibacillus stabekisii</name>
    <dbReference type="NCBI Taxonomy" id="241244"/>
    <lineage>
        <taxon>Bacteria</taxon>
        <taxon>Bacillati</taxon>
        <taxon>Bacillota</taxon>
        <taxon>Bacilli</taxon>
        <taxon>Bacillales</taxon>
        <taxon>Caryophanaceae</taxon>
        <taxon>Rummeliibacillus</taxon>
    </lineage>
</organism>
<sequence>MKSKNDILNIKNLHTSFRIKDHYYHAVEDISLTLKENEVLAIVGESGCGKSTLATSIVGLHPPGNTKVTGEILYKGKNLVEFKEDELNKIRGNDIGFIFQDPLAALNPLMKIGEQIAETLKYHTKLDENKRKERVLELLDQVGIINPARVANQFPHQLSGGMRQRVVIAIAIACKPKIMIADEPTTALDVTIQAQILDLLNDLQEETDAGIVLITHDLGVVAEVADRVAVMYAGQIVELATVTELFRNPLHPYTRSLLNSIPQADSDNDRLEVIQGMVPTLTKMPRKGCRFAPRVPWIDETKHEENPALHEISKDHFVRCTCWKDFHFEHQEGGLQHELHAN</sequence>
<evidence type="ECO:0000256" key="3">
    <source>
        <dbReference type="ARBA" id="ARBA00022448"/>
    </source>
</evidence>
<protein>
    <submittedName>
        <fullName evidence="9">Dipeptide/oligopeptide/nickel ABC transporter ATP-binding protein</fullName>
    </submittedName>
</protein>
<dbReference type="EMBL" id="CP014806">
    <property type="protein sequence ID" value="AMW99562.1"/>
    <property type="molecule type" value="Genomic_DNA"/>
</dbReference>
<dbReference type="GO" id="GO:0015833">
    <property type="term" value="P:peptide transport"/>
    <property type="evidence" value="ECO:0007669"/>
    <property type="project" value="InterPro"/>
</dbReference>
<dbReference type="Proteomes" id="UP000076021">
    <property type="component" value="Chromosome"/>
</dbReference>
<dbReference type="Pfam" id="PF00005">
    <property type="entry name" value="ABC_tran"/>
    <property type="match status" value="1"/>
</dbReference>
<dbReference type="InterPro" id="IPR050388">
    <property type="entry name" value="ABC_Ni/Peptide_Import"/>
</dbReference>
<dbReference type="SUPFAM" id="SSF52540">
    <property type="entry name" value="P-loop containing nucleoside triphosphate hydrolases"/>
    <property type="match status" value="1"/>
</dbReference>
<keyword evidence="10" id="KW-1185">Reference proteome</keyword>
<dbReference type="GO" id="GO:0016887">
    <property type="term" value="F:ATP hydrolysis activity"/>
    <property type="evidence" value="ECO:0007669"/>
    <property type="project" value="InterPro"/>
</dbReference>
<evidence type="ECO:0000313" key="9">
    <source>
        <dbReference type="EMBL" id="AMW99562.1"/>
    </source>
</evidence>
<dbReference type="InterPro" id="IPR013563">
    <property type="entry name" value="Oligopep_ABC_C"/>
</dbReference>
<evidence type="ECO:0000256" key="2">
    <source>
        <dbReference type="ARBA" id="ARBA00005417"/>
    </source>
</evidence>
<dbReference type="PANTHER" id="PTHR43297">
    <property type="entry name" value="OLIGOPEPTIDE TRANSPORT ATP-BINDING PROTEIN APPD"/>
    <property type="match status" value="1"/>
</dbReference>
<dbReference type="STRING" id="241244.ATY39_08880"/>
<keyword evidence="5" id="KW-0547">Nucleotide-binding</keyword>
<comment type="subcellular location">
    <subcellularLocation>
        <location evidence="1">Cell membrane</location>
        <topology evidence="1">Peripheral membrane protein</topology>
    </subcellularLocation>
</comment>
<keyword evidence="7" id="KW-0472">Membrane</keyword>
<evidence type="ECO:0000259" key="8">
    <source>
        <dbReference type="PROSITE" id="PS50893"/>
    </source>
</evidence>
<evidence type="ECO:0000313" key="10">
    <source>
        <dbReference type="Proteomes" id="UP000076021"/>
    </source>
</evidence>
<dbReference type="GO" id="GO:0005886">
    <property type="term" value="C:plasma membrane"/>
    <property type="evidence" value="ECO:0007669"/>
    <property type="project" value="UniProtKB-SubCell"/>
</dbReference>
<dbReference type="PANTHER" id="PTHR43297:SF2">
    <property type="entry name" value="DIPEPTIDE TRANSPORT ATP-BINDING PROTEIN DPPD"/>
    <property type="match status" value="1"/>
</dbReference>
<feature type="domain" description="ABC transporter" evidence="8">
    <location>
        <begin position="8"/>
        <end position="258"/>
    </location>
</feature>
<keyword evidence="6 9" id="KW-0067">ATP-binding</keyword>
<dbReference type="AlphaFoldDB" id="A0A143HCY0"/>
<accession>A0A143HCY0</accession>
<dbReference type="InterPro" id="IPR003439">
    <property type="entry name" value="ABC_transporter-like_ATP-bd"/>
</dbReference>
<proteinExistence type="inferred from homology"/>
<dbReference type="GO" id="GO:0005524">
    <property type="term" value="F:ATP binding"/>
    <property type="evidence" value="ECO:0007669"/>
    <property type="project" value="UniProtKB-KW"/>
</dbReference>
<dbReference type="OrthoDB" id="9806285at2"/>
<keyword evidence="4" id="KW-1003">Cell membrane</keyword>
<dbReference type="PROSITE" id="PS00211">
    <property type="entry name" value="ABC_TRANSPORTER_1"/>
    <property type="match status" value="1"/>
</dbReference>
<evidence type="ECO:0000256" key="5">
    <source>
        <dbReference type="ARBA" id="ARBA00022741"/>
    </source>
</evidence>
<dbReference type="InterPro" id="IPR017871">
    <property type="entry name" value="ABC_transporter-like_CS"/>
</dbReference>
<dbReference type="KEGG" id="rst:ATY39_08880"/>
<evidence type="ECO:0000256" key="1">
    <source>
        <dbReference type="ARBA" id="ARBA00004202"/>
    </source>
</evidence>
<evidence type="ECO:0000256" key="4">
    <source>
        <dbReference type="ARBA" id="ARBA00022475"/>
    </source>
</evidence>
<reference evidence="9 10" key="1">
    <citation type="journal article" date="2016" name="Genome Announc.">
        <title>Whole-Genome Sequence of Rummeliibacillus stabekisii Strain PP9 Isolated from Antarctic Soil.</title>
        <authorList>
            <person name="da Mota F.F."/>
            <person name="Vollu R.E."/>
            <person name="Jurelevicius D."/>
            <person name="Seldin L."/>
        </authorList>
    </citation>
    <scope>NUCLEOTIDE SEQUENCE [LARGE SCALE GENOMIC DNA]</scope>
    <source>
        <strain evidence="9 10">PP9</strain>
    </source>
</reference>
<dbReference type="CDD" id="cd03257">
    <property type="entry name" value="ABC_NikE_OppD_transporters"/>
    <property type="match status" value="1"/>
</dbReference>
<dbReference type="Gene3D" id="3.40.50.300">
    <property type="entry name" value="P-loop containing nucleotide triphosphate hydrolases"/>
    <property type="match status" value="1"/>
</dbReference>
<dbReference type="InterPro" id="IPR027417">
    <property type="entry name" value="P-loop_NTPase"/>
</dbReference>